<dbReference type="SUPFAM" id="SSF52172">
    <property type="entry name" value="CheY-like"/>
    <property type="match status" value="1"/>
</dbReference>
<evidence type="ECO:0000256" key="1">
    <source>
        <dbReference type="ARBA" id="ARBA00000085"/>
    </source>
</evidence>
<evidence type="ECO:0000256" key="2">
    <source>
        <dbReference type="ARBA" id="ARBA00012438"/>
    </source>
</evidence>
<dbReference type="GO" id="GO:0005524">
    <property type="term" value="F:ATP binding"/>
    <property type="evidence" value="ECO:0007669"/>
    <property type="project" value="UniProtKB-KW"/>
</dbReference>
<keyword evidence="6" id="KW-0418">Kinase</keyword>
<reference evidence="12 13" key="1">
    <citation type="submission" date="2020-04" db="EMBL/GenBank/DDBJ databases">
        <title>Novel Paenibacillus strain UniB2 isolated from commercial digestive syrup.</title>
        <authorList>
            <person name="Thorat V."/>
            <person name="Kirdat K."/>
            <person name="Tiwarekar B."/>
            <person name="Yadav A."/>
        </authorList>
    </citation>
    <scope>NUCLEOTIDE SEQUENCE [LARGE SCALE GENOMIC DNA]</scope>
    <source>
        <strain evidence="12 13">UniB2</strain>
    </source>
</reference>
<accession>A0A6H2GZ38</accession>
<dbReference type="RefSeq" id="WP_168908253.1">
    <property type="nucleotide sequence ID" value="NZ_CP051428.1"/>
</dbReference>
<dbReference type="PANTHER" id="PTHR24421:SF10">
    <property type="entry name" value="NITRATE_NITRITE SENSOR PROTEIN NARQ"/>
    <property type="match status" value="1"/>
</dbReference>
<evidence type="ECO:0000256" key="10">
    <source>
        <dbReference type="SAM" id="MobiDB-lite"/>
    </source>
</evidence>
<proteinExistence type="predicted"/>
<feature type="domain" description="Response regulatory" evidence="11">
    <location>
        <begin position="23"/>
        <end position="147"/>
    </location>
</feature>
<evidence type="ECO:0000256" key="7">
    <source>
        <dbReference type="ARBA" id="ARBA00022840"/>
    </source>
</evidence>
<sequence length="565" mass="59439">MEEEEIGFAPEEEPAVEDGSGWKFLIVDDDPDIHRITRLVLGPETFEGRPLVFYSAYSASEALGLLRGHPDVAVVLLDVVMETEDAGLRLARSIREELGNALVRIVLRTGQPGQAPESDVIRSYDINDYREKTELTSSKLFSTVYASIRAYRAAVELSRSQARLEEAVRRRTQELEERGRQLEASIRSAYEAMAEVAVLEERGRIAREIHHSVGHTMTAAIVQLEAARRLLAAGEGDEAEAKVELARQLARKGLEEIRGSVRAIAADVAVRRPPAEELEQVAREAEWASGVRVEGSFAGLPHLSWYQARLLRDILREGLTNGIRHGGAQRFVCRVEAEPSAEGGRRIALSLWNDGMWSGEAEPGFGLRALQGQLAEAGGSLTLGAAAHGGAELRVALPLPRQAGEAEAAEAVEAVETAGVASAVGVAAGVASASCGDGPDRAEQPLIGQAAELEAAAVRHAEPGDAWPLAGEARDAAGGGVPDRAEQPLIGQAAELEAAAARHAEPGHAWPLAGEADEAEAVAAPPGMSTGPSKVKATGGGEAPSACEKASVPIPPSGAGGEASA</sequence>
<dbReference type="EC" id="2.7.13.3" evidence="2"/>
<dbReference type="PANTHER" id="PTHR24421">
    <property type="entry name" value="NITRATE/NITRITE SENSOR PROTEIN NARX-RELATED"/>
    <property type="match status" value="1"/>
</dbReference>
<feature type="region of interest" description="Disordered" evidence="10">
    <location>
        <begin position="520"/>
        <end position="565"/>
    </location>
</feature>
<evidence type="ECO:0000256" key="5">
    <source>
        <dbReference type="ARBA" id="ARBA00022741"/>
    </source>
</evidence>
<dbReference type="EMBL" id="CP051428">
    <property type="protein sequence ID" value="QJC52701.1"/>
    <property type="molecule type" value="Genomic_DNA"/>
</dbReference>
<gene>
    <name evidence="12" type="ORF">HGI30_14770</name>
</gene>
<protein>
    <recommendedName>
        <fullName evidence="2">histidine kinase</fullName>
        <ecNumber evidence="2">2.7.13.3</ecNumber>
    </recommendedName>
</protein>
<dbReference type="Gene3D" id="1.20.5.1930">
    <property type="match status" value="1"/>
</dbReference>
<keyword evidence="4" id="KW-0808">Transferase</keyword>
<feature type="region of interest" description="Disordered" evidence="10">
    <location>
        <begin position="465"/>
        <end position="485"/>
    </location>
</feature>
<keyword evidence="13" id="KW-1185">Reference proteome</keyword>
<keyword evidence="7" id="KW-0067">ATP-binding</keyword>
<keyword evidence="5" id="KW-0547">Nucleotide-binding</keyword>
<evidence type="ECO:0000313" key="13">
    <source>
        <dbReference type="Proteomes" id="UP000502136"/>
    </source>
</evidence>
<dbReference type="InterPro" id="IPR036890">
    <property type="entry name" value="HATPase_C_sf"/>
</dbReference>
<dbReference type="InterPro" id="IPR011006">
    <property type="entry name" value="CheY-like_superfamily"/>
</dbReference>
<dbReference type="PROSITE" id="PS50110">
    <property type="entry name" value="RESPONSE_REGULATORY"/>
    <property type="match status" value="1"/>
</dbReference>
<dbReference type="InterPro" id="IPR001789">
    <property type="entry name" value="Sig_transdc_resp-reg_receiver"/>
</dbReference>
<comment type="catalytic activity">
    <reaction evidence="1">
        <text>ATP + protein L-histidine = ADP + protein N-phospho-L-histidine.</text>
        <dbReference type="EC" id="2.7.13.3"/>
    </reaction>
</comment>
<dbReference type="SUPFAM" id="SSF55874">
    <property type="entry name" value="ATPase domain of HSP90 chaperone/DNA topoisomerase II/histidine kinase"/>
    <property type="match status" value="1"/>
</dbReference>
<feature type="modified residue" description="4-aspartylphosphate" evidence="9">
    <location>
        <position position="78"/>
    </location>
</feature>
<dbReference type="InterPro" id="IPR050482">
    <property type="entry name" value="Sensor_HK_TwoCompSys"/>
</dbReference>
<dbReference type="AlphaFoldDB" id="A0A6H2GZ38"/>
<dbReference type="Pfam" id="PF07730">
    <property type="entry name" value="HisKA_3"/>
    <property type="match status" value="1"/>
</dbReference>
<evidence type="ECO:0000256" key="9">
    <source>
        <dbReference type="PROSITE-ProRule" id="PRU00169"/>
    </source>
</evidence>
<dbReference type="Proteomes" id="UP000502136">
    <property type="component" value="Chromosome"/>
</dbReference>
<dbReference type="InterPro" id="IPR011712">
    <property type="entry name" value="Sig_transdc_His_kin_sub3_dim/P"/>
</dbReference>
<dbReference type="GO" id="GO:0000155">
    <property type="term" value="F:phosphorelay sensor kinase activity"/>
    <property type="evidence" value="ECO:0007669"/>
    <property type="project" value="InterPro"/>
</dbReference>
<evidence type="ECO:0000259" key="11">
    <source>
        <dbReference type="PROSITE" id="PS50110"/>
    </source>
</evidence>
<keyword evidence="8" id="KW-0902">Two-component regulatory system</keyword>
<evidence type="ECO:0000256" key="3">
    <source>
        <dbReference type="ARBA" id="ARBA00022553"/>
    </source>
</evidence>
<name>A0A6H2GZ38_9BACL</name>
<dbReference type="Gene3D" id="3.40.50.2300">
    <property type="match status" value="1"/>
</dbReference>
<evidence type="ECO:0000256" key="6">
    <source>
        <dbReference type="ARBA" id="ARBA00022777"/>
    </source>
</evidence>
<evidence type="ECO:0000256" key="8">
    <source>
        <dbReference type="ARBA" id="ARBA00023012"/>
    </source>
</evidence>
<dbReference type="Gene3D" id="3.30.565.10">
    <property type="entry name" value="Histidine kinase-like ATPase, C-terminal domain"/>
    <property type="match status" value="1"/>
</dbReference>
<dbReference type="GO" id="GO:0046983">
    <property type="term" value="F:protein dimerization activity"/>
    <property type="evidence" value="ECO:0007669"/>
    <property type="project" value="InterPro"/>
</dbReference>
<keyword evidence="3 9" id="KW-0597">Phosphoprotein</keyword>
<organism evidence="12 13">
    <name type="scientific">Paenibacillus albicereus</name>
    <dbReference type="NCBI Taxonomy" id="2726185"/>
    <lineage>
        <taxon>Bacteria</taxon>
        <taxon>Bacillati</taxon>
        <taxon>Bacillota</taxon>
        <taxon>Bacilli</taxon>
        <taxon>Bacillales</taxon>
        <taxon>Paenibacillaceae</taxon>
        <taxon>Paenibacillus</taxon>
    </lineage>
</organism>
<dbReference type="GO" id="GO:0016020">
    <property type="term" value="C:membrane"/>
    <property type="evidence" value="ECO:0007669"/>
    <property type="project" value="InterPro"/>
</dbReference>
<evidence type="ECO:0000313" key="12">
    <source>
        <dbReference type="EMBL" id="QJC52701.1"/>
    </source>
</evidence>
<dbReference type="KEGG" id="palr:HGI30_14770"/>
<evidence type="ECO:0000256" key="4">
    <source>
        <dbReference type="ARBA" id="ARBA00022679"/>
    </source>
</evidence>